<dbReference type="SMART" id="SM00100">
    <property type="entry name" value="cNMP"/>
    <property type="match status" value="1"/>
</dbReference>
<evidence type="ECO:0000256" key="12">
    <source>
        <dbReference type="SAM" id="MobiDB-lite"/>
    </source>
</evidence>
<proteinExistence type="predicted"/>
<feature type="region of interest" description="Disordered" evidence="12">
    <location>
        <begin position="67"/>
        <end position="87"/>
    </location>
</feature>
<dbReference type="PANTHER" id="PTHR10217">
    <property type="entry name" value="VOLTAGE AND LIGAND GATED POTASSIUM CHANNEL"/>
    <property type="match status" value="1"/>
</dbReference>
<comment type="caution">
    <text evidence="15">The sequence shown here is derived from an EMBL/GenBank/DDBJ whole genome shotgun (WGS) entry which is preliminary data.</text>
</comment>
<evidence type="ECO:0000313" key="16">
    <source>
        <dbReference type="Proteomes" id="UP001363151"/>
    </source>
</evidence>
<feature type="domain" description="Cyclic nucleotide-binding" evidence="14">
    <location>
        <begin position="462"/>
        <end position="615"/>
    </location>
</feature>
<name>A0ABR1FKZ7_AURAN</name>
<evidence type="ECO:0000256" key="8">
    <source>
        <dbReference type="ARBA" id="ARBA00022989"/>
    </source>
</evidence>
<keyword evidence="10 13" id="KW-0472">Membrane</keyword>
<evidence type="ECO:0000256" key="6">
    <source>
        <dbReference type="ARBA" id="ARBA00022882"/>
    </source>
</evidence>
<keyword evidence="11 15" id="KW-0407">Ion channel</keyword>
<keyword evidence="7" id="KW-0630">Potassium</keyword>
<keyword evidence="6" id="KW-0851">Voltage-gated channel</keyword>
<dbReference type="InterPro" id="IPR050818">
    <property type="entry name" value="KCNH_animal-type"/>
</dbReference>
<dbReference type="EMBL" id="JBBJCI010000366">
    <property type="protein sequence ID" value="KAK7232762.1"/>
    <property type="molecule type" value="Genomic_DNA"/>
</dbReference>
<dbReference type="CDD" id="cd00038">
    <property type="entry name" value="CAP_ED"/>
    <property type="match status" value="1"/>
</dbReference>
<dbReference type="InterPro" id="IPR005821">
    <property type="entry name" value="Ion_trans_dom"/>
</dbReference>
<evidence type="ECO:0000256" key="1">
    <source>
        <dbReference type="ARBA" id="ARBA00004141"/>
    </source>
</evidence>
<dbReference type="Gene3D" id="1.10.287.630">
    <property type="entry name" value="Helix hairpin bin"/>
    <property type="match status" value="1"/>
</dbReference>
<dbReference type="Gene3D" id="2.60.120.10">
    <property type="entry name" value="Jelly Rolls"/>
    <property type="match status" value="1"/>
</dbReference>
<keyword evidence="2" id="KW-0813">Transport</keyword>
<evidence type="ECO:0000256" key="11">
    <source>
        <dbReference type="ARBA" id="ARBA00023303"/>
    </source>
</evidence>
<comment type="subcellular location">
    <subcellularLocation>
        <location evidence="1">Membrane</location>
        <topology evidence="1">Multi-pass membrane protein</topology>
    </subcellularLocation>
</comment>
<evidence type="ECO:0000256" key="2">
    <source>
        <dbReference type="ARBA" id="ARBA00022448"/>
    </source>
</evidence>
<dbReference type="InterPro" id="IPR014710">
    <property type="entry name" value="RmlC-like_jellyroll"/>
</dbReference>
<dbReference type="SUPFAM" id="SSF81324">
    <property type="entry name" value="Voltage-gated potassium channels"/>
    <property type="match status" value="1"/>
</dbReference>
<protein>
    <submittedName>
        <fullName evidence="15">Voltage-gated potassium channel</fullName>
    </submittedName>
</protein>
<dbReference type="SUPFAM" id="SSF51206">
    <property type="entry name" value="cAMP-binding domain-like"/>
    <property type="match status" value="1"/>
</dbReference>
<keyword evidence="3" id="KW-0633">Potassium transport</keyword>
<reference evidence="15 16" key="1">
    <citation type="submission" date="2024-03" db="EMBL/GenBank/DDBJ databases">
        <title>Aureococcus anophagefferens CCMP1851 and Kratosvirus quantuckense: Draft genome of a second virus-susceptible host strain in the model system.</title>
        <authorList>
            <person name="Chase E."/>
            <person name="Truchon A.R."/>
            <person name="Schepens W."/>
            <person name="Wilhelm S.W."/>
        </authorList>
    </citation>
    <scope>NUCLEOTIDE SEQUENCE [LARGE SCALE GENOMIC DNA]</scope>
    <source>
        <strain evidence="15 16">CCMP1851</strain>
    </source>
</reference>
<evidence type="ECO:0000256" key="13">
    <source>
        <dbReference type="SAM" id="Phobius"/>
    </source>
</evidence>
<dbReference type="InterPro" id="IPR003938">
    <property type="entry name" value="K_chnl_volt-dep_EAG/ELK/ERG"/>
</dbReference>
<dbReference type="InterPro" id="IPR000595">
    <property type="entry name" value="cNMP-bd_dom"/>
</dbReference>
<feature type="transmembrane region" description="Helical" evidence="13">
    <location>
        <begin position="130"/>
        <end position="151"/>
    </location>
</feature>
<feature type="region of interest" description="Disordered" evidence="12">
    <location>
        <begin position="615"/>
        <end position="639"/>
    </location>
</feature>
<evidence type="ECO:0000256" key="7">
    <source>
        <dbReference type="ARBA" id="ARBA00022958"/>
    </source>
</evidence>
<dbReference type="InterPro" id="IPR018490">
    <property type="entry name" value="cNMP-bd_dom_sf"/>
</dbReference>
<keyword evidence="5" id="KW-0631">Potassium channel</keyword>
<accession>A0ABR1FKZ7</accession>
<keyword evidence="8 13" id="KW-1133">Transmembrane helix</keyword>
<gene>
    <name evidence="15" type="ORF">SO694_00037224</name>
</gene>
<keyword evidence="9" id="KW-0406">Ion transport</keyword>
<feature type="transmembrane region" description="Helical" evidence="13">
    <location>
        <begin position="360"/>
        <end position="385"/>
    </location>
</feature>
<dbReference type="Gene3D" id="1.10.287.70">
    <property type="match status" value="1"/>
</dbReference>
<keyword evidence="4 13" id="KW-0812">Transmembrane</keyword>
<evidence type="ECO:0000256" key="5">
    <source>
        <dbReference type="ARBA" id="ARBA00022826"/>
    </source>
</evidence>
<evidence type="ECO:0000256" key="10">
    <source>
        <dbReference type="ARBA" id="ARBA00023136"/>
    </source>
</evidence>
<dbReference type="Pfam" id="PF00520">
    <property type="entry name" value="Ion_trans"/>
    <property type="match status" value="1"/>
</dbReference>
<dbReference type="PANTHER" id="PTHR10217:SF435">
    <property type="entry name" value="POTASSIUM VOLTAGE-GATED CHANNEL PROTEIN EAG"/>
    <property type="match status" value="1"/>
</dbReference>
<evidence type="ECO:0000313" key="15">
    <source>
        <dbReference type="EMBL" id="KAK7232762.1"/>
    </source>
</evidence>
<dbReference type="PROSITE" id="PS50042">
    <property type="entry name" value="CNMP_BINDING_3"/>
    <property type="match status" value="1"/>
</dbReference>
<dbReference type="Proteomes" id="UP001363151">
    <property type="component" value="Unassembled WGS sequence"/>
</dbReference>
<evidence type="ECO:0000259" key="14">
    <source>
        <dbReference type="PROSITE" id="PS50042"/>
    </source>
</evidence>
<sequence>MSDTESESALELGSRLTASSLSPTLPGDAEPLKPVDKASEPRGNLLKKQSESRLVGLQREDSVVRFAGEVSPAKTETPSRRPSSGHVMNRQHSAFNAIVDGNIEEYEKRVEKRLQPGGYTMLHPASKFRLLWDIQMLVYVVYVSLLFPYYMGFNTEAKGGVAIFELMIDYLFMVDLVLNFRTGYIDRNGIVVLDGRRVFLHYLRTWFVLDFVSSAPLDLLLGPAFRNLNAAKLLKVGRLFKALKMLRIGKLAKLTQESGVTESLDEFMVSAPANALFNLLKVVGSCALLCHLMACFMALSGPGFLETYACADDDGGCHEGNANDWPTKRKYLASLYWAMSTMTTVGYGDVIPRSDEERAYAMVGMIVGGGFYGYVIGIISTLVAVSDANMRAYNEKMGVVNAWLEFNDLPREMRRKVRTYFKTFLSERSALDEQAILNDLDPGLRAELGQYLIPDAVRDSALFSGLPPTVLAKLSTLLRPVPAAVDDVLQVQGTHGVTMHVVVAGLVEVGRSAKLPARGDSVTLESPKLAGAFWGRQASDLGAPGSPKGPTTTHFLSASDTFGELVVLGIEHTYSATATAREPTALYMIEQAQLYERFGAMPEVINKMRQHAIEAREERQTGRGEPAGEETGKEGAKKRYKHMRSSLVGGGGATLPTGFADTMLEALGDIQHRLEEIYDRLDGIEQAQADPRSEALAAEAALNASLNASVAAVLDRDRAKAARPPGDAQKGPAPRAGATPYASPDAGGRRVPLVRQLSDHRITDNSPEANANRRRLKRFEELLENRSPEPTRRAISAVDAEHWIAATNKSRDRKHAAQAPRSTPAAYRSLAPKDDAAAARPPFKKASSGSALGEHAAAEERPGLARSVSDPSPETAERTLGET</sequence>
<evidence type="ECO:0000256" key="9">
    <source>
        <dbReference type="ARBA" id="ARBA00023065"/>
    </source>
</evidence>
<keyword evidence="16" id="KW-1185">Reference proteome</keyword>
<organism evidence="15 16">
    <name type="scientific">Aureococcus anophagefferens</name>
    <name type="common">Harmful bloom alga</name>
    <dbReference type="NCBI Taxonomy" id="44056"/>
    <lineage>
        <taxon>Eukaryota</taxon>
        <taxon>Sar</taxon>
        <taxon>Stramenopiles</taxon>
        <taxon>Ochrophyta</taxon>
        <taxon>Pelagophyceae</taxon>
        <taxon>Pelagomonadales</taxon>
        <taxon>Pelagomonadaceae</taxon>
        <taxon>Aureococcus</taxon>
    </lineage>
</organism>
<feature type="compositionally biased region" description="Basic and acidic residues" evidence="12">
    <location>
        <begin position="30"/>
        <end position="40"/>
    </location>
</feature>
<dbReference type="GO" id="GO:0034220">
    <property type="term" value="P:monoatomic ion transmembrane transport"/>
    <property type="evidence" value="ECO:0007669"/>
    <property type="project" value="UniProtKB-KW"/>
</dbReference>
<feature type="region of interest" description="Disordered" evidence="12">
    <location>
        <begin position="1"/>
        <end position="53"/>
    </location>
</feature>
<dbReference type="PRINTS" id="PR01463">
    <property type="entry name" value="EAGCHANLFMLY"/>
</dbReference>
<feature type="region of interest" description="Disordered" evidence="12">
    <location>
        <begin position="806"/>
        <end position="883"/>
    </location>
</feature>
<evidence type="ECO:0000256" key="4">
    <source>
        <dbReference type="ARBA" id="ARBA00022692"/>
    </source>
</evidence>
<feature type="region of interest" description="Disordered" evidence="12">
    <location>
        <begin position="717"/>
        <end position="750"/>
    </location>
</feature>
<evidence type="ECO:0000256" key="3">
    <source>
        <dbReference type="ARBA" id="ARBA00022538"/>
    </source>
</evidence>